<evidence type="ECO:0000256" key="2">
    <source>
        <dbReference type="ARBA" id="ARBA00018672"/>
    </source>
</evidence>
<dbReference type="SMART" id="SM00342">
    <property type="entry name" value="HTH_ARAC"/>
    <property type="match status" value="1"/>
</dbReference>
<feature type="domain" description="HTH araC/xylS-type" evidence="12">
    <location>
        <begin position="251"/>
        <end position="348"/>
    </location>
</feature>
<dbReference type="InterPro" id="IPR018062">
    <property type="entry name" value="HTH_AraC-typ_CS"/>
</dbReference>
<keyword evidence="6" id="KW-0805">Transcription regulation</keyword>
<name>A0AB73T422_9FIRM</name>
<comment type="function">
    <text evidence="9">May play the central regulatory role in sporulation. It may be an element of the effector pathway responsible for the activation of sporulation genes in response to nutritional stress. Spo0A may act in concert with spo0H (a sigma factor) to control the expression of some genes that are critical to the sporulation process.</text>
</comment>
<organism evidence="14 15">
    <name type="scientific">Murimonas intestini</name>
    <dbReference type="NCBI Taxonomy" id="1337051"/>
    <lineage>
        <taxon>Bacteria</taxon>
        <taxon>Bacillati</taxon>
        <taxon>Bacillota</taxon>
        <taxon>Clostridia</taxon>
        <taxon>Lachnospirales</taxon>
        <taxon>Lachnospiraceae</taxon>
        <taxon>Murimonas</taxon>
    </lineage>
</organism>
<dbReference type="AlphaFoldDB" id="A0AB73T422"/>
<evidence type="ECO:0000259" key="12">
    <source>
        <dbReference type="PROSITE" id="PS01124"/>
    </source>
</evidence>
<proteinExistence type="predicted"/>
<dbReference type="InterPro" id="IPR018060">
    <property type="entry name" value="HTH_AraC"/>
</dbReference>
<gene>
    <name evidence="14" type="ORF">C7383_10687</name>
</gene>
<comment type="subcellular location">
    <subcellularLocation>
        <location evidence="1">Cytoplasm</location>
    </subcellularLocation>
</comment>
<dbReference type="PRINTS" id="PR00032">
    <property type="entry name" value="HTHARAC"/>
</dbReference>
<evidence type="ECO:0000259" key="13">
    <source>
        <dbReference type="PROSITE" id="PS50110"/>
    </source>
</evidence>
<accession>A0AB73T422</accession>
<dbReference type="Gene3D" id="3.40.50.2300">
    <property type="match status" value="1"/>
</dbReference>
<dbReference type="SUPFAM" id="SSF52172">
    <property type="entry name" value="CheY-like"/>
    <property type="match status" value="1"/>
</dbReference>
<dbReference type="RefSeq" id="WP_109626460.1">
    <property type="nucleotide sequence ID" value="NZ_JANKBI010000004.1"/>
</dbReference>
<dbReference type="PROSITE" id="PS50110">
    <property type="entry name" value="RESPONSE_REGULATORY"/>
    <property type="match status" value="1"/>
</dbReference>
<keyword evidence="15" id="KW-1185">Reference proteome</keyword>
<dbReference type="InterPro" id="IPR011006">
    <property type="entry name" value="CheY-like_superfamily"/>
</dbReference>
<evidence type="ECO:0000313" key="14">
    <source>
        <dbReference type="EMBL" id="PWJ75517.1"/>
    </source>
</evidence>
<dbReference type="InterPro" id="IPR001789">
    <property type="entry name" value="Sig_transdc_resp-reg_receiver"/>
</dbReference>
<evidence type="ECO:0000256" key="11">
    <source>
        <dbReference type="SAM" id="Coils"/>
    </source>
</evidence>
<evidence type="ECO:0000256" key="9">
    <source>
        <dbReference type="ARBA" id="ARBA00024867"/>
    </source>
</evidence>
<keyword evidence="3" id="KW-0963">Cytoplasm</keyword>
<keyword evidence="11" id="KW-0175">Coiled coil</keyword>
<evidence type="ECO:0000256" key="4">
    <source>
        <dbReference type="ARBA" id="ARBA00022553"/>
    </source>
</evidence>
<dbReference type="PANTHER" id="PTHR42713:SF3">
    <property type="entry name" value="TRANSCRIPTIONAL REGULATORY PROTEIN HPTR"/>
    <property type="match status" value="1"/>
</dbReference>
<dbReference type="Gene3D" id="1.10.10.60">
    <property type="entry name" value="Homeodomain-like"/>
    <property type="match status" value="2"/>
</dbReference>
<dbReference type="Proteomes" id="UP000245412">
    <property type="component" value="Unassembled WGS sequence"/>
</dbReference>
<feature type="modified residue" description="4-aspartylphosphate" evidence="10">
    <location>
        <position position="55"/>
    </location>
</feature>
<dbReference type="InterPro" id="IPR020449">
    <property type="entry name" value="Tscrpt_reg_AraC-type_HTH"/>
</dbReference>
<dbReference type="GO" id="GO:0043565">
    <property type="term" value="F:sequence-specific DNA binding"/>
    <property type="evidence" value="ECO:0007669"/>
    <property type="project" value="InterPro"/>
</dbReference>
<dbReference type="GO" id="GO:0005737">
    <property type="term" value="C:cytoplasm"/>
    <property type="evidence" value="ECO:0007669"/>
    <property type="project" value="UniProtKB-SubCell"/>
</dbReference>
<dbReference type="Pfam" id="PF00072">
    <property type="entry name" value="Response_reg"/>
    <property type="match status" value="1"/>
</dbReference>
<dbReference type="PROSITE" id="PS00041">
    <property type="entry name" value="HTH_ARAC_FAMILY_1"/>
    <property type="match status" value="1"/>
</dbReference>
<reference evidence="14 15" key="1">
    <citation type="submission" date="2018-05" db="EMBL/GenBank/DDBJ databases">
        <authorList>
            <person name="Goeker M."/>
            <person name="Huntemann M."/>
            <person name="Clum A."/>
            <person name="Pillay M."/>
            <person name="Palaniappan K."/>
            <person name="Varghese N."/>
            <person name="Mikhailova N."/>
            <person name="Stamatis D."/>
            <person name="Reddy T."/>
            <person name="Daum C."/>
            <person name="Shapiro N."/>
            <person name="Ivanova N."/>
            <person name="Kyrpides N."/>
            <person name="Woyke T."/>
        </authorList>
    </citation>
    <scope>NUCLEOTIDE SEQUENCE [LARGE SCALE GENOMIC DNA]</scope>
    <source>
        <strain evidence="14 15">DSM 26524</strain>
    </source>
</reference>
<sequence>MHRLVVIDDEYIVVEGIKAIIQREKLNCEVVGFAYDGIEALEVIRRERPDIVITDIRIPGLDGLSLIEEAKEFLPDTSFIVISGYTEFEYARRALTLGVKSYIDKPVTIEKVSEVISMIDTENERKEEKEKERDAARKYRTALEGRTELMICSILDEKAGEFADAVEENLRLIGSYASDIDVYKKEAYRMICVAVEVFVDQRSDRRIHVSYSEFEKCENEEQIAGYIRELVKQMTEVLESRKTASSHRIISRLLEYIDSHYNEDFGLNELAEQVSLNPAYLSILFKSEVGMSFVKYLTGMRIEKAKGYLLDGHKVAEVSEMVGYNNYRYFCDIFKKHVGVTPSEFKGMKK</sequence>
<dbReference type="InterPro" id="IPR009057">
    <property type="entry name" value="Homeodomain-like_sf"/>
</dbReference>
<dbReference type="SUPFAM" id="SSF46689">
    <property type="entry name" value="Homeodomain-like"/>
    <property type="match status" value="2"/>
</dbReference>
<evidence type="ECO:0000256" key="8">
    <source>
        <dbReference type="ARBA" id="ARBA00023163"/>
    </source>
</evidence>
<comment type="caution">
    <text evidence="14">The sequence shown here is derived from an EMBL/GenBank/DDBJ whole genome shotgun (WGS) entry which is preliminary data.</text>
</comment>
<protein>
    <recommendedName>
        <fullName evidence="2">Stage 0 sporulation protein A homolog</fullName>
    </recommendedName>
</protein>
<evidence type="ECO:0000256" key="6">
    <source>
        <dbReference type="ARBA" id="ARBA00023015"/>
    </source>
</evidence>
<dbReference type="CDD" id="cd17536">
    <property type="entry name" value="REC_YesN-like"/>
    <property type="match status" value="1"/>
</dbReference>
<keyword evidence="8" id="KW-0804">Transcription</keyword>
<evidence type="ECO:0000256" key="1">
    <source>
        <dbReference type="ARBA" id="ARBA00004496"/>
    </source>
</evidence>
<dbReference type="GO" id="GO:0000160">
    <property type="term" value="P:phosphorelay signal transduction system"/>
    <property type="evidence" value="ECO:0007669"/>
    <property type="project" value="UniProtKB-KW"/>
</dbReference>
<keyword evidence="5" id="KW-0902">Two-component regulatory system</keyword>
<evidence type="ECO:0000256" key="10">
    <source>
        <dbReference type="PROSITE-ProRule" id="PRU00169"/>
    </source>
</evidence>
<dbReference type="GO" id="GO:0003700">
    <property type="term" value="F:DNA-binding transcription factor activity"/>
    <property type="evidence" value="ECO:0007669"/>
    <property type="project" value="InterPro"/>
</dbReference>
<keyword evidence="7" id="KW-0238">DNA-binding</keyword>
<dbReference type="Pfam" id="PF12833">
    <property type="entry name" value="HTH_18"/>
    <property type="match status" value="1"/>
</dbReference>
<evidence type="ECO:0000313" key="15">
    <source>
        <dbReference type="Proteomes" id="UP000245412"/>
    </source>
</evidence>
<evidence type="ECO:0000256" key="3">
    <source>
        <dbReference type="ARBA" id="ARBA00022490"/>
    </source>
</evidence>
<dbReference type="InterPro" id="IPR051552">
    <property type="entry name" value="HptR"/>
</dbReference>
<keyword evidence="4 10" id="KW-0597">Phosphoprotein</keyword>
<feature type="coiled-coil region" evidence="11">
    <location>
        <begin position="112"/>
        <end position="139"/>
    </location>
</feature>
<feature type="domain" description="Response regulatory" evidence="13">
    <location>
        <begin position="3"/>
        <end position="120"/>
    </location>
</feature>
<dbReference type="PANTHER" id="PTHR42713">
    <property type="entry name" value="HISTIDINE KINASE-RELATED"/>
    <property type="match status" value="1"/>
</dbReference>
<evidence type="ECO:0000256" key="5">
    <source>
        <dbReference type="ARBA" id="ARBA00023012"/>
    </source>
</evidence>
<dbReference type="EMBL" id="QGGY01000006">
    <property type="protein sequence ID" value="PWJ75517.1"/>
    <property type="molecule type" value="Genomic_DNA"/>
</dbReference>
<evidence type="ECO:0000256" key="7">
    <source>
        <dbReference type="ARBA" id="ARBA00023125"/>
    </source>
</evidence>
<dbReference type="PROSITE" id="PS01124">
    <property type="entry name" value="HTH_ARAC_FAMILY_2"/>
    <property type="match status" value="1"/>
</dbReference>
<dbReference type="SMART" id="SM00448">
    <property type="entry name" value="REC"/>
    <property type="match status" value="1"/>
</dbReference>